<dbReference type="PANTHER" id="PTHR31272">
    <property type="entry name" value="CYTOCHROME C-TYPE BIOGENESIS PROTEIN HI_1454-RELATED"/>
    <property type="match status" value="1"/>
</dbReference>
<evidence type="ECO:0000256" key="5">
    <source>
        <dbReference type="ARBA" id="ARBA00023136"/>
    </source>
</evidence>
<gene>
    <name evidence="8" type="ORF">H6F41_09015</name>
</gene>
<protein>
    <submittedName>
        <fullName evidence="8">Sulfite exporter TauE/SafE family protein</fullName>
    </submittedName>
</protein>
<keyword evidence="9" id="KW-1185">Reference proteome</keyword>
<feature type="domain" description="Cytochrome C biogenesis protein transmembrane" evidence="7">
    <location>
        <begin position="36"/>
        <end position="237"/>
    </location>
</feature>
<dbReference type="PANTHER" id="PTHR31272:SF6">
    <property type="entry name" value="CYTOCHROME C-TYPE BIOGENESIS CCDA-LIKE CHLOROPLASTIC PROTEIN"/>
    <property type="match status" value="1"/>
</dbReference>
<evidence type="ECO:0000256" key="4">
    <source>
        <dbReference type="ARBA" id="ARBA00022989"/>
    </source>
</evidence>
<feature type="transmembrane region" description="Helical" evidence="6">
    <location>
        <begin position="111"/>
        <end position="134"/>
    </location>
</feature>
<dbReference type="Proteomes" id="UP000642094">
    <property type="component" value="Unassembled WGS sequence"/>
</dbReference>
<evidence type="ECO:0000256" key="3">
    <source>
        <dbReference type="ARBA" id="ARBA00022692"/>
    </source>
</evidence>
<comment type="subcellular location">
    <subcellularLocation>
        <location evidence="1">Membrane</location>
        <topology evidence="1">Multi-pass membrane protein</topology>
    </subcellularLocation>
</comment>
<keyword evidence="4 6" id="KW-1133">Transmembrane helix</keyword>
<dbReference type="EMBL" id="JACJQB010000014">
    <property type="protein sequence ID" value="MBD2188282.1"/>
    <property type="molecule type" value="Genomic_DNA"/>
</dbReference>
<accession>A0ABR7ZWT0</accession>
<name>A0ABR7ZWT0_9CYAN</name>
<dbReference type="InterPro" id="IPR051790">
    <property type="entry name" value="Cytochrome_c-biogenesis_DsbD"/>
</dbReference>
<comment type="caution">
    <text evidence="8">The sequence shown here is derived from an EMBL/GenBank/DDBJ whole genome shotgun (WGS) entry which is preliminary data.</text>
</comment>
<reference evidence="8 9" key="1">
    <citation type="journal article" date="2020" name="ISME J.">
        <title>Comparative genomics reveals insights into cyanobacterial evolution and habitat adaptation.</title>
        <authorList>
            <person name="Chen M.Y."/>
            <person name="Teng W.K."/>
            <person name="Zhao L."/>
            <person name="Hu C.X."/>
            <person name="Zhou Y.K."/>
            <person name="Han B.P."/>
            <person name="Song L.R."/>
            <person name="Shu W.S."/>
        </authorList>
    </citation>
    <scope>NUCLEOTIDE SEQUENCE [LARGE SCALE GENOMIC DNA]</scope>
    <source>
        <strain evidence="8 9">FACHB-723</strain>
    </source>
</reference>
<feature type="transmembrane region" description="Helical" evidence="6">
    <location>
        <begin position="226"/>
        <end position="245"/>
    </location>
</feature>
<sequence length="249" mass="26903">MLQPIENIFRSLPNWFYQLEQWADALVNNQLNHAAWTSVGVVFLAGLVTSLTPCTLSMLPLTIGYIGGYEAKSTWQSARQSAWFCLGFAIALTGFGLAAALLGKIYGQSAWGWSVVMGIIAIAMGLQLLEVISLRLPSFGNWEVSPNLPKGLRSLLIGLSFGFVASPCSTPVLVTLLAWVSGSGNLLVGTEFLLAYAIGSVLPLAIAGTFTGVIKKFLELRRWSSWLNWFSGVILIGFGTISILSKLKI</sequence>
<feature type="transmembrane region" description="Helical" evidence="6">
    <location>
        <begin position="192"/>
        <end position="214"/>
    </location>
</feature>
<feature type="transmembrane region" description="Helical" evidence="6">
    <location>
        <begin position="155"/>
        <end position="180"/>
    </location>
</feature>
<dbReference type="InterPro" id="IPR003834">
    <property type="entry name" value="Cyt_c_assmbl_TM_dom"/>
</dbReference>
<evidence type="ECO:0000313" key="9">
    <source>
        <dbReference type="Proteomes" id="UP000642094"/>
    </source>
</evidence>
<evidence type="ECO:0000259" key="7">
    <source>
        <dbReference type="Pfam" id="PF02683"/>
    </source>
</evidence>
<keyword evidence="3 6" id="KW-0812">Transmembrane</keyword>
<evidence type="ECO:0000256" key="6">
    <source>
        <dbReference type="SAM" id="Phobius"/>
    </source>
</evidence>
<feature type="transmembrane region" description="Helical" evidence="6">
    <location>
        <begin position="82"/>
        <end position="105"/>
    </location>
</feature>
<proteinExistence type="inferred from homology"/>
<evidence type="ECO:0000256" key="2">
    <source>
        <dbReference type="ARBA" id="ARBA00006143"/>
    </source>
</evidence>
<evidence type="ECO:0000256" key="1">
    <source>
        <dbReference type="ARBA" id="ARBA00004141"/>
    </source>
</evidence>
<keyword evidence="5 6" id="KW-0472">Membrane</keyword>
<comment type="similarity">
    <text evidence="2">Belongs to the DsbD family.</text>
</comment>
<evidence type="ECO:0000313" key="8">
    <source>
        <dbReference type="EMBL" id="MBD2188282.1"/>
    </source>
</evidence>
<feature type="transmembrane region" description="Helical" evidence="6">
    <location>
        <begin position="34"/>
        <end position="61"/>
    </location>
</feature>
<organism evidence="8 9">
    <name type="scientific">Pseudanabaena mucicola FACHB-723</name>
    <dbReference type="NCBI Taxonomy" id="2692860"/>
    <lineage>
        <taxon>Bacteria</taxon>
        <taxon>Bacillati</taxon>
        <taxon>Cyanobacteriota</taxon>
        <taxon>Cyanophyceae</taxon>
        <taxon>Pseudanabaenales</taxon>
        <taxon>Pseudanabaenaceae</taxon>
        <taxon>Pseudanabaena</taxon>
    </lineage>
</organism>
<dbReference type="Pfam" id="PF02683">
    <property type="entry name" value="DsbD_TM"/>
    <property type="match status" value="1"/>
</dbReference>